<dbReference type="Pfam" id="PF00512">
    <property type="entry name" value="HisKA"/>
    <property type="match status" value="1"/>
</dbReference>
<proteinExistence type="predicted"/>
<keyword evidence="6" id="KW-1185">Reference proteome</keyword>
<organism evidence="5 6">
    <name type="scientific">Blepharisma stoltei</name>
    <dbReference type="NCBI Taxonomy" id="1481888"/>
    <lineage>
        <taxon>Eukaryota</taxon>
        <taxon>Sar</taxon>
        <taxon>Alveolata</taxon>
        <taxon>Ciliophora</taxon>
        <taxon>Postciliodesmatophora</taxon>
        <taxon>Heterotrichea</taxon>
        <taxon>Heterotrichida</taxon>
        <taxon>Blepharismidae</taxon>
        <taxon>Blepharisma</taxon>
    </lineage>
</organism>
<dbReference type="SUPFAM" id="SSF55874">
    <property type="entry name" value="ATPase domain of HSP90 chaperone/DNA topoisomerase II/histidine kinase"/>
    <property type="match status" value="1"/>
</dbReference>
<dbReference type="InterPro" id="IPR003661">
    <property type="entry name" value="HisK_dim/P_dom"/>
</dbReference>
<name>A0AAU9KEE7_9CILI</name>
<protein>
    <recommendedName>
        <fullName evidence="7">Histidine kinase</fullName>
    </recommendedName>
</protein>
<dbReference type="CDD" id="cd17546">
    <property type="entry name" value="REC_hyHK_CKI1_RcsC-like"/>
    <property type="match status" value="1"/>
</dbReference>
<dbReference type="EMBL" id="CAJZBQ010000063">
    <property type="protein sequence ID" value="CAG9335882.1"/>
    <property type="molecule type" value="Genomic_DNA"/>
</dbReference>
<dbReference type="PRINTS" id="PR00344">
    <property type="entry name" value="BCTRLSENSOR"/>
</dbReference>
<evidence type="ECO:0000259" key="4">
    <source>
        <dbReference type="PROSITE" id="PS50110"/>
    </source>
</evidence>
<dbReference type="PROSITE" id="PS50109">
    <property type="entry name" value="HIS_KIN"/>
    <property type="match status" value="1"/>
</dbReference>
<comment type="caution">
    <text evidence="5">The sequence shown here is derived from an EMBL/GenBank/DDBJ whole genome shotgun (WGS) entry which is preliminary data.</text>
</comment>
<dbReference type="CDD" id="cd00082">
    <property type="entry name" value="HisKA"/>
    <property type="match status" value="1"/>
</dbReference>
<evidence type="ECO:0000256" key="1">
    <source>
        <dbReference type="ARBA" id="ARBA00022553"/>
    </source>
</evidence>
<dbReference type="InterPro" id="IPR011006">
    <property type="entry name" value="CheY-like_superfamily"/>
</dbReference>
<dbReference type="SUPFAM" id="SSF47384">
    <property type="entry name" value="Homodimeric domain of signal transducing histidine kinase"/>
    <property type="match status" value="1"/>
</dbReference>
<accession>A0AAU9KEE7</accession>
<dbReference type="InterPro" id="IPR003594">
    <property type="entry name" value="HATPase_dom"/>
</dbReference>
<evidence type="ECO:0008006" key="7">
    <source>
        <dbReference type="Google" id="ProtNLM"/>
    </source>
</evidence>
<dbReference type="Proteomes" id="UP001162131">
    <property type="component" value="Unassembled WGS sequence"/>
</dbReference>
<dbReference type="Gene3D" id="3.40.50.2300">
    <property type="match status" value="1"/>
</dbReference>
<dbReference type="Pfam" id="PF02518">
    <property type="entry name" value="HATPase_c"/>
    <property type="match status" value="1"/>
</dbReference>
<dbReference type="PANTHER" id="PTHR43719">
    <property type="entry name" value="TWO-COMPONENT HISTIDINE KINASE"/>
    <property type="match status" value="1"/>
</dbReference>
<dbReference type="PANTHER" id="PTHR43719:SF28">
    <property type="entry name" value="PEROXIDE STRESS-ACTIVATED HISTIDINE KINASE MAK1-RELATED"/>
    <property type="match status" value="1"/>
</dbReference>
<dbReference type="Gene3D" id="1.10.287.130">
    <property type="match status" value="1"/>
</dbReference>
<feature type="modified residue" description="4-aspartylphosphate" evidence="2">
    <location>
        <position position="512"/>
    </location>
</feature>
<dbReference type="Gene3D" id="3.30.565.10">
    <property type="entry name" value="Histidine kinase-like ATPase, C-terminal domain"/>
    <property type="match status" value="1"/>
</dbReference>
<dbReference type="SMART" id="SM00388">
    <property type="entry name" value="HisKA"/>
    <property type="match status" value="1"/>
</dbReference>
<reference evidence="5" key="1">
    <citation type="submission" date="2021-09" db="EMBL/GenBank/DDBJ databases">
        <authorList>
            <consortium name="AG Swart"/>
            <person name="Singh M."/>
            <person name="Singh A."/>
            <person name="Seah K."/>
            <person name="Emmerich C."/>
        </authorList>
    </citation>
    <scope>NUCLEOTIDE SEQUENCE</scope>
    <source>
        <strain evidence="5">ATCC30299</strain>
    </source>
</reference>
<dbReference type="InterPro" id="IPR036097">
    <property type="entry name" value="HisK_dim/P_sf"/>
</dbReference>
<dbReference type="PROSITE" id="PS50110">
    <property type="entry name" value="RESPONSE_REGULATORY"/>
    <property type="match status" value="1"/>
</dbReference>
<gene>
    <name evidence="5" type="ORF">BSTOLATCC_MIC65202</name>
</gene>
<feature type="domain" description="Histidine kinase" evidence="3">
    <location>
        <begin position="199"/>
        <end position="419"/>
    </location>
</feature>
<evidence type="ECO:0000256" key="2">
    <source>
        <dbReference type="PROSITE-ProRule" id="PRU00169"/>
    </source>
</evidence>
<dbReference type="InterPro" id="IPR004358">
    <property type="entry name" value="Sig_transdc_His_kin-like_C"/>
</dbReference>
<dbReference type="SMART" id="SM00448">
    <property type="entry name" value="REC"/>
    <property type="match status" value="1"/>
</dbReference>
<dbReference type="SUPFAM" id="SSF52172">
    <property type="entry name" value="CheY-like"/>
    <property type="match status" value="1"/>
</dbReference>
<dbReference type="InterPro" id="IPR005467">
    <property type="entry name" value="His_kinase_dom"/>
</dbReference>
<dbReference type="AlphaFoldDB" id="A0AAU9KEE7"/>
<dbReference type="SMART" id="SM00387">
    <property type="entry name" value="HATPase_c"/>
    <property type="match status" value="1"/>
</dbReference>
<evidence type="ECO:0000313" key="5">
    <source>
        <dbReference type="EMBL" id="CAG9335882.1"/>
    </source>
</evidence>
<evidence type="ECO:0000259" key="3">
    <source>
        <dbReference type="PROSITE" id="PS50109"/>
    </source>
</evidence>
<dbReference type="InterPro" id="IPR050956">
    <property type="entry name" value="2C_system_His_kinase"/>
</dbReference>
<dbReference type="InterPro" id="IPR001789">
    <property type="entry name" value="Sig_transdc_resp-reg_receiver"/>
</dbReference>
<sequence>MVKHILFWHYSSYFEWEETEKEQLMPHLISFLLIWLSDLYHRNIKANSYERFLSRKHLESAEKRLSVIFNLFPDGILIISGEKEILYVNAIITRYLNCEKWQIMETLSSIEYCQGKKYSLLSDSNKLIDDIHLVTSLELNQQVLLGLSQTETSNLEWRAQKVQWDDQEATLLTVRNANHIINLEQSISDNKLKNVLLRSVSHELRTPINAIISMSESLKTEPEVSGNESFKEKLAIVFVSSKLLLSLVNDLLDYSRILAGAFSIQKSKCLLRSIVYDSVNLVKIQAEKKGLKILTRIDSNLPAYIYTDPLRLSQMLLNLLSNALKFTLKGWIEVCCVLVSKGKLKIIVNDTGIGIEEGKLSTIFKEFSTQLSATINPSGCGLGLFISNAISKELGSQPIEVRSELQKGSSFSFSVDIGEEPASEEPLFEEFNTPIVSEDLPLFQVKDFSKLIEKEFPKVLIVDDNDFNRIAVGTLLLHYGILFTECCTGKEAIAAVEVSDKKKKPYKLIIMDGSMPELNGWDAAKIIHQLYFDGKIEVLPIIIGYTAFSSEEELNLCTTSGMKECLIKPCNPEVLIGKVLHYLST</sequence>
<dbReference type="InterPro" id="IPR036890">
    <property type="entry name" value="HATPase_C_sf"/>
</dbReference>
<dbReference type="Pfam" id="PF00072">
    <property type="entry name" value="Response_reg"/>
    <property type="match status" value="1"/>
</dbReference>
<evidence type="ECO:0000313" key="6">
    <source>
        <dbReference type="Proteomes" id="UP001162131"/>
    </source>
</evidence>
<feature type="domain" description="Response regulatory" evidence="4">
    <location>
        <begin position="458"/>
        <end position="583"/>
    </location>
</feature>
<dbReference type="GO" id="GO:0000155">
    <property type="term" value="F:phosphorelay sensor kinase activity"/>
    <property type="evidence" value="ECO:0007669"/>
    <property type="project" value="InterPro"/>
</dbReference>
<keyword evidence="1 2" id="KW-0597">Phosphoprotein</keyword>